<proteinExistence type="predicted"/>
<dbReference type="STRING" id="1314800.A0A1B7MJB7"/>
<name>A0A1B7MJB7_9AGAM</name>
<dbReference type="InParanoid" id="A0A1B7MJB7"/>
<sequence length="129" mass="15316">MARLLSQQENFMNQPSMLETLIKRAGHGCIFLLKFHWELNPIKMYRGRRKYRYREVPKKTFQDAKRCAEEQLDACSTEVIRRFINRSWCFMSAYRLGLTGKAAEWAVQKQRQHRQVSQRAMMSVEAVLG</sequence>
<dbReference type="AlphaFoldDB" id="A0A1B7MJB7"/>
<dbReference type="PANTHER" id="PTHR35871">
    <property type="entry name" value="EXPRESSED PROTEIN"/>
    <property type="match status" value="1"/>
</dbReference>
<dbReference type="OrthoDB" id="2449121at2759"/>
<accession>A0A1B7MJB7</accession>
<dbReference type="Proteomes" id="UP000092154">
    <property type="component" value="Unassembled WGS sequence"/>
</dbReference>
<gene>
    <name evidence="1" type="ORF">K503DRAFT_701649</name>
</gene>
<dbReference type="PANTHER" id="PTHR35871:SF1">
    <property type="entry name" value="CXC1-LIKE CYSTEINE CLUSTER ASSOCIATED WITH KDZ TRANSPOSASES DOMAIN-CONTAINING PROTEIN"/>
    <property type="match status" value="1"/>
</dbReference>
<evidence type="ECO:0000313" key="1">
    <source>
        <dbReference type="EMBL" id="OAX32695.1"/>
    </source>
</evidence>
<dbReference type="EMBL" id="KV448938">
    <property type="protein sequence ID" value="OAX32695.1"/>
    <property type="molecule type" value="Genomic_DNA"/>
</dbReference>
<organism evidence="1 2">
    <name type="scientific">Rhizopogon vinicolor AM-OR11-026</name>
    <dbReference type="NCBI Taxonomy" id="1314800"/>
    <lineage>
        <taxon>Eukaryota</taxon>
        <taxon>Fungi</taxon>
        <taxon>Dikarya</taxon>
        <taxon>Basidiomycota</taxon>
        <taxon>Agaricomycotina</taxon>
        <taxon>Agaricomycetes</taxon>
        <taxon>Agaricomycetidae</taxon>
        <taxon>Boletales</taxon>
        <taxon>Suillineae</taxon>
        <taxon>Rhizopogonaceae</taxon>
        <taxon>Rhizopogon</taxon>
    </lineage>
</organism>
<keyword evidence="2" id="KW-1185">Reference proteome</keyword>
<reference evidence="1 2" key="1">
    <citation type="submission" date="2016-06" db="EMBL/GenBank/DDBJ databases">
        <title>Comparative genomics of the ectomycorrhizal sister species Rhizopogon vinicolor and Rhizopogon vesiculosus (Basidiomycota: Boletales) reveals a divergence of the mating type B locus.</title>
        <authorList>
            <consortium name="DOE Joint Genome Institute"/>
            <person name="Mujic A.B."/>
            <person name="Kuo A."/>
            <person name="Tritt A."/>
            <person name="Lipzen A."/>
            <person name="Chen C."/>
            <person name="Johnson J."/>
            <person name="Sharma A."/>
            <person name="Barry K."/>
            <person name="Grigoriev I.V."/>
            <person name="Spatafora J.W."/>
        </authorList>
    </citation>
    <scope>NUCLEOTIDE SEQUENCE [LARGE SCALE GENOMIC DNA]</scope>
    <source>
        <strain evidence="1 2">AM-OR11-026</strain>
    </source>
</reference>
<evidence type="ECO:0000313" key="2">
    <source>
        <dbReference type="Proteomes" id="UP000092154"/>
    </source>
</evidence>
<protein>
    <submittedName>
        <fullName evidence="1">Uncharacterized protein</fullName>
    </submittedName>
</protein>